<dbReference type="InterPro" id="IPR050430">
    <property type="entry name" value="Peptidase_S1"/>
</dbReference>
<keyword evidence="3 6" id="KW-0645">Protease</keyword>
<dbReference type="Pfam" id="PF00089">
    <property type="entry name" value="Trypsin"/>
    <property type="match status" value="1"/>
</dbReference>
<dbReference type="GO" id="GO:0006508">
    <property type="term" value="P:proteolysis"/>
    <property type="evidence" value="ECO:0007669"/>
    <property type="project" value="UniProtKB-KW"/>
</dbReference>
<dbReference type="InterPro" id="IPR001314">
    <property type="entry name" value="Peptidase_S1A"/>
</dbReference>
<protein>
    <submittedName>
        <fullName evidence="6">Serine protease</fullName>
    </submittedName>
</protein>
<organism evidence="6 7">
    <name type="scientific">Vibrio rotiferianus</name>
    <dbReference type="NCBI Taxonomy" id="190895"/>
    <lineage>
        <taxon>Bacteria</taxon>
        <taxon>Pseudomonadati</taxon>
        <taxon>Pseudomonadota</taxon>
        <taxon>Gammaproteobacteria</taxon>
        <taxon>Vibrionales</taxon>
        <taxon>Vibrionaceae</taxon>
        <taxon>Vibrio</taxon>
    </lineage>
</organism>
<evidence type="ECO:0000313" key="7">
    <source>
        <dbReference type="Proteomes" id="UP000572072"/>
    </source>
</evidence>
<keyword evidence="3" id="KW-0720">Serine protease</keyword>
<dbReference type="Gene3D" id="2.40.10.10">
    <property type="entry name" value="Trypsin-like serine proteases"/>
    <property type="match status" value="1"/>
</dbReference>
<comment type="similarity">
    <text evidence="1">Belongs to the peptidase S1 family.</text>
</comment>
<dbReference type="RefSeq" id="WP_171357503.1">
    <property type="nucleotide sequence ID" value="NZ_VTYN01000006.1"/>
</dbReference>
<dbReference type="EMBL" id="VTYN01000006">
    <property type="protein sequence ID" value="NOH47856.1"/>
    <property type="molecule type" value="Genomic_DNA"/>
</dbReference>
<keyword evidence="3" id="KW-0378">Hydrolase</keyword>
<dbReference type="PRINTS" id="PR00722">
    <property type="entry name" value="CHYMOTRYPSIN"/>
</dbReference>
<accession>A0A7Y3Z7C1</accession>
<name>A0A7Y3Z7C1_9VIBR</name>
<feature type="chain" id="PRO_5031467871" evidence="4">
    <location>
        <begin position="22"/>
        <end position="351"/>
    </location>
</feature>
<evidence type="ECO:0000256" key="1">
    <source>
        <dbReference type="ARBA" id="ARBA00007664"/>
    </source>
</evidence>
<dbReference type="AlphaFoldDB" id="A0A7Y3Z7C1"/>
<dbReference type="PROSITE" id="PS00134">
    <property type="entry name" value="TRYPSIN_HIS"/>
    <property type="match status" value="1"/>
</dbReference>
<evidence type="ECO:0000256" key="4">
    <source>
        <dbReference type="SAM" id="SignalP"/>
    </source>
</evidence>
<dbReference type="PANTHER" id="PTHR24276">
    <property type="entry name" value="POLYSERASE-RELATED"/>
    <property type="match status" value="1"/>
</dbReference>
<keyword evidence="4" id="KW-0732">Signal</keyword>
<feature type="domain" description="Peptidase S1" evidence="5">
    <location>
        <begin position="39"/>
        <end position="284"/>
    </location>
</feature>
<dbReference type="PROSITE" id="PS00135">
    <property type="entry name" value="TRYPSIN_SER"/>
    <property type="match status" value="1"/>
</dbReference>
<dbReference type="PANTHER" id="PTHR24276:SF98">
    <property type="entry name" value="FI18310P1-RELATED"/>
    <property type="match status" value="1"/>
</dbReference>
<evidence type="ECO:0000256" key="3">
    <source>
        <dbReference type="RuleBase" id="RU363034"/>
    </source>
</evidence>
<dbReference type="InterPro" id="IPR001254">
    <property type="entry name" value="Trypsin_dom"/>
</dbReference>
<comment type="caution">
    <text evidence="6">The sequence shown here is derived from an EMBL/GenBank/DDBJ whole genome shotgun (WGS) entry which is preliminary data.</text>
</comment>
<dbReference type="CDD" id="cd00190">
    <property type="entry name" value="Tryp_SPc"/>
    <property type="match status" value="1"/>
</dbReference>
<dbReference type="Proteomes" id="UP000572072">
    <property type="component" value="Unassembled WGS sequence"/>
</dbReference>
<proteinExistence type="inferred from homology"/>
<feature type="signal peptide" evidence="4">
    <location>
        <begin position="1"/>
        <end position="21"/>
    </location>
</feature>
<dbReference type="PROSITE" id="PS50240">
    <property type="entry name" value="TRYPSIN_DOM"/>
    <property type="match status" value="1"/>
</dbReference>
<sequence>MKLSPVIVANISLLLGLQVSASEVTVKTANNQPGLSTAVINGERITSNQAPFFARLILHRQGSNSFADVCGGTIVNDRYIMTAAHCVGGDVFSNGWSEDDLRVLVKNPSGSDVYVQEFKDVKTITQHPDYDESDLWINDIAILELSYPITDNVQSITLPQDFGDYSAQSVYQIFGLGQTSSNDTSGADYLLTADVRPLTDIQCASLVSGYHSQETLCANGFPNKPYTGICRGDSGGPLTYLDSDGSYQQIGIVSYGSSVCESPSIPSVFTEVLNYTTWIERLTSSGTKTAYDASKAAFEDYYSEGDSGFEPQDTVVTETDSVGSSGGGLSPFLFIFLFPFSYLRRRCERLI</sequence>
<dbReference type="InterPro" id="IPR043504">
    <property type="entry name" value="Peptidase_S1_PA_chymotrypsin"/>
</dbReference>
<dbReference type="GO" id="GO:0004252">
    <property type="term" value="F:serine-type endopeptidase activity"/>
    <property type="evidence" value="ECO:0007669"/>
    <property type="project" value="InterPro"/>
</dbReference>
<dbReference type="InterPro" id="IPR033116">
    <property type="entry name" value="TRYPSIN_SER"/>
</dbReference>
<dbReference type="InterPro" id="IPR009003">
    <property type="entry name" value="Peptidase_S1_PA"/>
</dbReference>
<dbReference type="SUPFAM" id="SSF50494">
    <property type="entry name" value="Trypsin-like serine proteases"/>
    <property type="match status" value="1"/>
</dbReference>
<evidence type="ECO:0000256" key="2">
    <source>
        <dbReference type="ARBA" id="ARBA00023157"/>
    </source>
</evidence>
<reference evidence="6 7" key="1">
    <citation type="submission" date="2019-08" db="EMBL/GenBank/DDBJ databases">
        <title>Draft genome sequencing and comparative genomics of hatchery-associated Vibrios.</title>
        <authorList>
            <person name="Kehlet-Delgado H."/>
            <person name="Mueller R.S."/>
        </authorList>
    </citation>
    <scope>NUCLEOTIDE SEQUENCE [LARGE SCALE GENOMIC DNA]</scope>
    <source>
        <strain evidence="6 7">00-78-3</strain>
    </source>
</reference>
<dbReference type="SMART" id="SM00020">
    <property type="entry name" value="Tryp_SPc"/>
    <property type="match status" value="1"/>
</dbReference>
<gene>
    <name evidence="6" type="ORF">F0262_07285</name>
</gene>
<dbReference type="InterPro" id="IPR018114">
    <property type="entry name" value="TRYPSIN_HIS"/>
</dbReference>
<evidence type="ECO:0000313" key="6">
    <source>
        <dbReference type="EMBL" id="NOH47856.1"/>
    </source>
</evidence>
<keyword evidence="2" id="KW-1015">Disulfide bond</keyword>
<evidence type="ECO:0000259" key="5">
    <source>
        <dbReference type="PROSITE" id="PS50240"/>
    </source>
</evidence>